<sequence length="242" mass="26466">MEKRFLRSEMLLGEACFNKLRSSRAAVFGIGGVGGYAAEALVRTGIGAIDIIDKDVIDETNINRQIIADTKTVGLDKVAVMRERLLTINPGLKINAVKMFYLPETADELDLSAYDVIIDAVDNVTAKLELITRASEMNVPVISSMGTGNKLHPELLEVSDIYSTSVCPLARVMRRELKKRGVKSLRVVYSKEEPQKGVIDENGRHAPASAVFVPASAGLLLAAESVQIICGLKQHEFKEIRI</sequence>
<dbReference type="Proteomes" id="UP000824165">
    <property type="component" value="Unassembled WGS sequence"/>
</dbReference>
<dbReference type="Gene3D" id="3.40.50.720">
    <property type="entry name" value="NAD(P)-binding Rossmann-like Domain"/>
    <property type="match status" value="1"/>
</dbReference>
<dbReference type="SUPFAM" id="SSF69572">
    <property type="entry name" value="Activating enzymes of the ubiquitin-like proteins"/>
    <property type="match status" value="1"/>
</dbReference>
<dbReference type="InterPro" id="IPR000594">
    <property type="entry name" value="ThiF_NAD_FAD-bd"/>
</dbReference>
<dbReference type="GO" id="GO:0061504">
    <property type="term" value="P:cyclic threonylcarbamoyladenosine biosynthetic process"/>
    <property type="evidence" value="ECO:0007669"/>
    <property type="project" value="TreeGrafter"/>
</dbReference>
<evidence type="ECO:0000313" key="2">
    <source>
        <dbReference type="EMBL" id="HIT85148.1"/>
    </source>
</evidence>
<dbReference type="GO" id="GO:0008641">
    <property type="term" value="F:ubiquitin-like modifier activating enzyme activity"/>
    <property type="evidence" value="ECO:0007669"/>
    <property type="project" value="InterPro"/>
</dbReference>
<dbReference type="InterPro" id="IPR035985">
    <property type="entry name" value="Ubiquitin-activating_enz"/>
</dbReference>
<dbReference type="Pfam" id="PF00899">
    <property type="entry name" value="ThiF"/>
    <property type="match status" value="1"/>
</dbReference>
<feature type="domain" description="THIF-type NAD/FAD binding fold" evidence="1">
    <location>
        <begin position="11"/>
        <end position="238"/>
    </location>
</feature>
<dbReference type="GO" id="GO:0061503">
    <property type="term" value="F:tRNA threonylcarbamoyladenosine dehydratase"/>
    <property type="evidence" value="ECO:0007669"/>
    <property type="project" value="TreeGrafter"/>
</dbReference>
<organism evidence="2 3">
    <name type="scientific">Candidatus Ornithomonoglobus intestinigallinarum</name>
    <dbReference type="NCBI Taxonomy" id="2840894"/>
    <lineage>
        <taxon>Bacteria</taxon>
        <taxon>Bacillati</taxon>
        <taxon>Bacillota</taxon>
        <taxon>Clostridia</taxon>
        <taxon>Candidatus Ornithomonoglobus</taxon>
    </lineage>
</organism>
<dbReference type="PANTHER" id="PTHR43267">
    <property type="entry name" value="TRNA THREONYLCARBAMOYLADENOSINE DEHYDRATASE"/>
    <property type="match status" value="1"/>
</dbReference>
<comment type="caution">
    <text evidence="2">The sequence shown here is derived from an EMBL/GenBank/DDBJ whole genome shotgun (WGS) entry which is preliminary data.</text>
</comment>
<dbReference type="InterPro" id="IPR045886">
    <property type="entry name" value="ThiF/MoeB/HesA"/>
</dbReference>
<reference evidence="2" key="2">
    <citation type="journal article" date="2021" name="PeerJ">
        <title>Extensive microbial diversity within the chicken gut microbiome revealed by metagenomics and culture.</title>
        <authorList>
            <person name="Gilroy R."/>
            <person name="Ravi A."/>
            <person name="Getino M."/>
            <person name="Pursley I."/>
            <person name="Horton D.L."/>
            <person name="Alikhan N.F."/>
            <person name="Baker D."/>
            <person name="Gharbi K."/>
            <person name="Hall N."/>
            <person name="Watson M."/>
            <person name="Adriaenssens E.M."/>
            <person name="Foster-Nyarko E."/>
            <person name="Jarju S."/>
            <person name="Secka A."/>
            <person name="Antonio M."/>
            <person name="Oren A."/>
            <person name="Chaudhuri R.R."/>
            <person name="La Ragione R."/>
            <person name="Hildebrand F."/>
            <person name="Pallen M.J."/>
        </authorList>
    </citation>
    <scope>NUCLEOTIDE SEQUENCE</scope>
    <source>
        <strain evidence="2">CHK181-108</strain>
    </source>
</reference>
<dbReference type="PANTHER" id="PTHR43267:SF1">
    <property type="entry name" value="TRNA THREONYLCARBAMOYLADENOSINE DEHYDRATASE"/>
    <property type="match status" value="1"/>
</dbReference>
<evidence type="ECO:0000259" key="1">
    <source>
        <dbReference type="Pfam" id="PF00899"/>
    </source>
</evidence>
<proteinExistence type="predicted"/>
<name>A0A9D1H2L0_9FIRM</name>
<gene>
    <name evidence="2" type="ORF">IAA60_04480</name>
</gene>
<evidence type="ECO:0000313" key="3">
    <source>
        <dbReference type="Proteomes" id="UP000824165"/>
    </source>
</evidence>
<reference evidence="2" key="1">
    <citation type="submission" date="2020-10" db="EMBL/GenBank/DDBJ databases">
        <authorList>
            <person name="Gilroy R."/>
        </authorList>
    </citation>
    <scope>NUCLEOTIDE SEQUENCE</scope>
    <source>
        <strain evidence="2">CHK181-108</strain>
    </source>
</reference>
<protein>
    <submittedName>
        <fullName evidence="2">tRNA threonylcarbamoyladenosine dehydratase</fullName>
    </submittedName>
</protein>
<accession>A0A9D1H2L0</accession>
<dbReference type="EMBL" id="DVLU01000040">
    <property type="protein sequence ID" value="HIT85148.1"/>
    <property type="molecule type" value="Genomic_DNA"/>
</dbReference>
<dbReference type="AlphaFoldDB" id="A0A9D1H2L0"/>
<dbReference type="CDD" id="cd00755">
    <property type="entry name" value="YgdL_like"/>
    <property type="match status" value="1"/>
</dbReference>